<dbReference type="WBParaSite" id="ACRNAN_Path_1200.g4672.t1">
    <property type="protein sequence ID" value="ACRNAN_Path_1200.g4672.t1"/>
    <property type="gene ID" value="ACRNAN_Path_1200.g4672"/>
</dbReference>
<reference evidence="3" key="1">
    <citation type="submission" date="2022-11" db="UniProtKB">
        <authorList>
            <consortium name="WormBaseParasite"/>
        </authorList>
    </citation>
    <scope>IDENTIFICATION</scope>
</reference>
<evidence type="ECO:0000256" key="1">
    <source>
        <dbReference type="SAM" id="MobiDB-lite"/>
    </source>
</evidence>
<evidence type="ECO:0000313" key="2">
    <source>
        <dbReference type="Proteomes" id="UP000887540"/>
    </source>
</evidence>
<sequence>MSSEWRSSIQQPDQYNKRPVAVTTSTNMAIISASSSRMFTNYEISDEICRKQVQCLEKKYGGRIRAHTAARTIQRAYRRYRLNQQWNNLTLQPNGSTRSRYDRSKYYDNHALPENQQLSAHDKQHLRQLALSQPSLRYNPVTSLRAQLRAEAFATEYSSPTSLLNGPGDFSSPRAPPSPRPLEPTNSGSQRPYIELMSPRLTQRRSIVPPNYNANSPYRPNFMKNGIHDGSFQSPTPGMSPLIWVPRSIDAAMYNETHLLTSDYAVMNNQMVNYQTNSLPRLDRRNERVYHNDKACS</sequence>
<keyword evidence="2" id="KW-1185">Reference proteome</keyword>
<organism evidence="2 3">
    <name type="scientific">Acrobeloides nanus</name>
    <dbReference type="NCBI Taxonomy" id="290746"/>
    <lineage>
        <taxon>Eukaryota</taxon>
        <taxon>Metazoa</taxon>
        <taxon>Ecdysozoa</taxon>
        <taxon>Nematoda</taxon>
        <taxon>Chromadorea</taxon>
        <taxon>Rhabditida</taxon>
        <taxon>Tylenchina</taxon>
        <taxon>Cephalobomorpha</taxon>
        <taxon>Cephaloboidea</taxon>
        <taxon>Cephalobidae</taxon>
        <taxon>Acrobeloides</taxon>
    </lineage>
</organism>
<dbReference type="Proteomes" id="UP000887540">
    <property type="component" value="Unplaced"/>
</dbReference>
<evidence type="ECO:0000313" key="3">
    <source>
        <dbReference type="WBParaSite" id="ACRNAN_Path_1200.g4672.t1"/>
    </source>
</evidence>
<dbReference type="AlphaFoldDB" id="A0A914BX68"/>
<accession>A0A914BX68</accession>
<proteinExistence type="predicted"/>
<feature type="region of interest" description="Disordered" evidence="1">
    <location>
        <begin position="157"/>
        <end position="192"/>
    </location>
</feature>
<feature type="compositionally biased region" description="Polar residues" evidence="1">
    <location>
        <begin position="1"/>
        <end position="14"/>
    </location>
</feature>
<protein>
    <submittedName>
        <fullName evidence="3">Uncharacterized protein</fullName>
    </submittedName>
</protein>
<name>A0A914BX68_9BILA</name>
<feature type="region of interest" description="Disordered" evidence="1">
    <location>
        <begin position="1"/>
        <end position="20"/>
    </location>
</feature>